<dbReference type="CDD" id="cd04647">
    <property type="entry name" value="LbH_MAT_like"/>
    <property type="match status" value="1"/>
</dbReference>
<evidence type="ECO:0000256" key="4">
    <source>
        <dbReference type="ARBA" id="ARBA00022679"/>
    </source>
</evidence>
<dbReference type="PANTHER" id="PTHR43300:SF11">
    <property type="entry name" value="ACETYLTRANSFERASE RV3034C-RELATED"/>
    <property type="match status" value="1"/>
</dbReference>
<sequence length="180" mass="19340">MPFCVEGGPRVDLLNQLKRFWQERRREVNDRFKRTLPLADYIVDRWEKARELGFGEGTSIYDSSLVFGDVRVGEHTWIGPFTLLDGSGGGLEIGSHCSISAGVQIYTHDTVERSLSGGKASIVTAPTRIGSNCYIGPNSVIAKGVTIGDGVVIGANSLVLKDVPAGSKAFGTPCRVVGRS</sequence>
<evidence type="ECO:0000313" key="9">
    <source>
        <dbReference type="Proteomes" id="UP000229504"/>
    </source>
</evidence>
<reference evidence="9" key="1">
    <citation type="submission" date="2017-06" db="EMBL/GenBank/DDBJ databases">
        <authorList>
            <person name="Rastogi G."/>
            <person name="Vaishampayan P."/>
            <person name="Seuylemezian A."/>
        </authorList>
    </citation>
    <scope>NUCLEOTIDE SEQUENCE [LARGE SCALE GENOMIC DNA]</scope>
    <source>
        <strain evidence="9">PI11</strain>
    </source>
</reference>
<keyword evidence="7" id="KW-0012">Acyltransferase</keyword>
<protein>
    <submittedName>
        <fullName evidence="8">Acetyltransferase</fullName>
    </submittedName>
</protein>
<dbReference type="PROSITE" id="PS00101">
    <property type="entry name" value="HEXAPEP_TRANSFERASES"/>
    <property type="match status" value="1"/>
</dbReference>
<dbReference type="GO" id="GO:0016020">
    <property type="term" value="C:membrane"/>
    <property type="evidence" value="ECO:0007669"/>
    <property type="project" value="GOC"/>
</dbReference>
<evidence type="ECO:0000256" key="3">
    <source>
        <dbReference type="ARBA" id="ARBA00022556"/>
    </source>
</evidence>
<keyword evidence="3" id="KW-0441">Lipid A biosynthesis</keyword>
<keyword evidence="2" id="KW-0444">Lipid biosynthesis</keyword>
<evidence type="ECO:0000313" key="8">
    <source>
        <dbReference type="EMBL" id="PIA68269.1"/>
    </source>
</evidence>
<evidence type="ECO:0000256" key="7">
    <source>
        <dbReference type="ARBA" id="ARBA00023315"/>
    </source>
</evidence>
<name>A0A2G5FJW2_9PSED</name>
<comment type="caution">
    <text evidence="8">The sequence shown here is derived from an EMBL/GenBank/DDBJ whole genome shotgun (WGS) entry which is preliminary data.</text>
</comment>
<dbReference type="GO" id="GO:0016746">
    <property type="term" value="F:acyltransferase activity"/>
    <property type="evidence" value="ECO:0007669"/>
    <property type="project" value="UniProtKB-KW"/>
</dbReference>
<keyword evidence="4 8" id="KW-0808">Transferase</keyword>
<dbReference type="PANTHER" id="PTHR43300">
    <property type="entry name" value="ACETYLTRANSFERASE"/>
    <property type="match status" value="1"/>
</dbReference>
<dbReference type="SUPFAM" id="SSF51161">
    <property type="entry name" value="Trimeric LpxA-like enzymes"/>
    <property type="match status" value="1"/>
</dbReference>
<evidence type="ECO:0000256" key="5">
    <source>
        <dbReference type="ARBA" id="ARBA00022737"/>
    </source>
</evidence>
<dbReference type="InterPro" id="IPR018357">
    <property type="entry name" value="Hexapep_transf_CS"/>
</dbReference>
<dbReference type="InterPro" id="IPR050179">
    <property type="entry name" value="Trans_hexapeptide_repeat"/>
</dbReference>
<keyword evidence="6" id="KW-0443">Lipid metabolism</keyword>
<evidence type="ECO:0000256" key="6">
    <source>
        <dbReference type="ARBA" id="ARBA00023098"/>
    </source>
</evidence>
<evidence type="ECO:0000256" key="1">
    <source>
        <dbReference type="ARBA" id="ARBA00007274"/>
    </source>
</evidence>
<comment type="similarity">
    <text evidence="1">Belongs to the transferase hexapeptide repeat family.</text>
</comment>
<dbReference type="InterPro" id="IPR011004">
    <property type="entry name" value="Trimer_LpxA-like_sf"/>
</dbReference>
<dbReference type="Pfam" id="PF00132">
    <property type="entry name" value="Hexapep"/>
    <property type="match status" value="1"/>
</dbReference>
<organism evidence="8 9">
    <name type="scientific">Pseudomonas sediminis</name>
    <dbReference type="NCBI Taxonomy" id="1691904"/>
    <lineage>
        <taxon>Bacteria</taxon>
        <taxon>Pseudomonadati</taxon>
        <taxon>Pseudomonadota</taxon>
        <taxon>Gammaproteobacteria</taxon>
        <taxon>Pseudomonadales</taxon>
        <taxon>Pseudomonadaceae</taxon>
        <taxon>Pseudomonas</taxon>
    </lineage>
</organism>
<dbReference type="AlphaFoldDB" id="A0A2G5FJW2"/>
<dbReference type="EMBL" id="NIQU01000005">
    <property type="protein sequence ID" value="PIA68269.1"/>
    <property type="molecule type" value="Genomic_DNA"/>
</dbReference>
<accession>A0A2G5FJW2</accession>
<dbReference type="GO" id="GO:0009245">
    <property type="term" value="P:lipid A biosynthetic process"/>
    <property type="evidence" value="ECO:0007669"/>
    <property type="project" value="UniProtKB-KW"/>
</dbReference>
<dbReference type="InterPro" id="IPR001451">
    <property type="entry name" value="Hexapep"/>
</dbReference>
<dbReference type="Gene3D" id="2.160.10.10">
    <property type="entry name" value="Hexapeptide repeat proteins"/>
    <property type="match status" value="1"/>
</dbReference>
<gene>
    <name evidence="8" type="ORF">CDO35_14320</name>
</gene>
<evidence type="ECO:0000256" key="2">
    <source>
        <dbReference type="ARBA" id="ARBA00022516"/>
    </source>
</evidence>
<keyword evidence="5" id="KW-0677">Repeat</keyword>
<dbReference type="Proteomes" id="UP000229504">
    <property type="component" value="Unassembled WGS sequence"/>
</dbReference>
<proteinExistence type="inferred from homology"/>